<dbReference type="InterPro" id="IPR024970">
    <property type="entry name" value="Maelstrom"/>
</dbReference>
<dbReference type="InterPro" id="IPR039259">
    <property type="entry name" value="Protein_maelstrom"/>
</dbReference>
<evidence type="ECO:0000256" key="6">
    <source>
        <dbReference type="ARBA" id="ARBA00023125"/>
    </source>
</evidence>
<reference evidence="11" key="3">
    <citation type="submission" date="2025-09" db="UniProtKB">
        <authorList>
            <consortium name="Ensembl"/>
        </authorList>
    </citation>
    <scope>IDENTIFICATION</scope>
</reference>
<evidence type="ECO:0000256" key="5">
    <source>
        <dbReference type="ARBA" id="ARBA00022782"/>
    </source>
</evidence>
<proteinExistence type="inferred from homology"/>
<reference evidence="11 12" key="1">
    <citation type="submission" date="2009-12" db="EMBL/GenBank/DDBJ databases">
        <title>The Genome Sequence of Anolis carolinensis (Green Anole Lizard).</title>
        <authorList>
            <consortium name="The Genome Sequencing Platform"/>
            <person name="Di Palma F."/>
            <person name="Alfoldi J."/>
            <person name="Heiman D."/>
            <person name="Young S."/>
            <person name="Grabherr M."/>
            <person name="Johnson J."/>
            <person name="Lander E.S."/>
            <person name="Lindblad-Toh K."/>
        </authorList>
    </citation>
    <scope>NUCLEOTIDE SEQUENCE [LARGE SCALE GENOMIC DNA]</scope>
    <source>
        <strain evidence="11 12">JBL SC #1</strain>
    </source>
</reference>
<evidence type="ECO:0000256" key="3">
    <source>
        <dbReference type="ARBA" id="ARBA00007057"/>
    </source>
</evidence>
<keyword evidence="8" id="KW-0539">Nucleus</keyword>
<dbReference type="GO" id="GO:0005634">
    <property type="term" value="C:nucleus"/>
    <property type="evidence" value="ECO:0000318"/>
    <property type="project" value="GO_Central"/>
</dbReference>
<dbReference type="Proteomes" id="UP000001646">
    <property type="component" value="Chromosome 1"/>
</dbReference>
<keyword evidence="7" id="KW-0943">RNA-mediated gene silencing</keyword>
<dbReference type="GeneTree" id="ENSGT00390000003645"/>
<dbReference type="HOGENOM" id="CLU_051692_0_0_1"/>
<feature type="region of interest" description="Disordered" evidence="9">
    <location>
        <begin position="49"/>
        <end position="68"/>
    </location>
</feature>
<name>G1KVA0_ANOCA</name>
<dbReference type="InParanoid" id="G1KVA0"/>
<evidence type="ECO:0000256" key="1">
    <source>
        <dbReference type="ARBA" id="ARBA00004123"/>
    </source>
</evidence>
<dbReference type="AlphaFoldDB" id="G1KVA0"/>
<evidence type="ECO:0000256" key="9">
    <source>
        <dbReference type="SAM" id="MobiDB-lite"/>
    </source>
</evidence>
<reference evidence="11" key="2">
    <citation type="submission" date="2025-08" db="UniProtKB">
        <authorList>
            <consortium name="Ensembl"/>
        </authorList>
    </citation>
    <scope>IDENTIFICATION</scope>
</reference>
<dbReference type="PANTHER" id="PTHR21358:SF4">
    <property type="entry name" value="PROTEIN MAELSTROM HOMOLOG"/>
    <property type="match status" value="1"/>
</dbReference>
<dbReference type="eggNOG" id="ENOG502QTQB">
    <property type="taxonomic scope" value="Eukaryota"/>
</dbReference>
<comment type="subcellular location">
    <subcellularLocation>
        <location evidence="2">Cytoplasm</location>
    </subcellularLocation>
    <subcellularLocation>
        <location evidence="1">Nucleus</location>
    </subcellularLocation>
</comment>
<keyword evidence="12" id="KW-1185">Reference proteome</keyword>
<feature type="domain" description="Maelstrom" evidence="10">
    <location>
        <begin position="101"/>
        <end position="271"/>
    </location>
</feature>
<organism evidence="11 12">
    <name type="scientific">Anolis carolinensis</name>
    <name type="common">Green anole</name>
    <name type="synonym">American chameleon</name>
    <dbReference type="NCBI Taxonomy" id="28377"/>
    <lineage>
        <taxon>Eukaryota</taxon>
        <taxon>Metazoa</taxon>
        <taxon>Chordata</taxon>
        <taxon>Craniata</taxon>
        <taxon>Vertebrata</taxon>
        <taxon>Euteleostomi</taxon>
        <taxon>Lepidosauria</taxon>
        <taxon>Squamata</taxon>
        <taxon>Bifurcata</taxon>
        <taxon>Unidentata</taxon>
        <taxon>Episquamata</taxon>
        <taxon>Toxicofera</taxon>
        <taxon>Iguania</taxon>
        <taxon>Dactyloidae</taxon>
        <taxon>Anolis</taxon>
    </lineage>
</organism>
<dbReference type="GO" id="GO:0043186">
    <property type="term" value="C:P granule"/>
    <property type="evidence" value="ECO:0000318"/>
    <property type="project" value="GO_Central"/>
</dbReference>
<dbReference type="GO" id="GO:0060964">
    <property type="term" value="P:regulation of miRNA-mediated gene silencing"/>
    <property type="evidence" value="ECO:0007669"/>
    <property type="project" value="InterPro"/>
</dbReference>
<evidence type="ECO:0000313" key="12">
    <source>
        <dbReference type="Proteomes" id="UP000001646"/>
    </source>
</evidence>
<dbReference type="GO" id="GO:0007140">
    <property type="term" value="P:male meiotic nuclear division"/>
    <property type="evidence" value="ECO:0000318"/>
    <property type="project" value="GO_Central"/>
</dbReference>
<comment type="similarity">
    <text evidence="3">Belongs to the maelstrom family.</text>
</comment>
<keyword evidence="6" id="KW-0238">DNA-binding</keyword>
<dbReference type="GO" id="GO:0034587">
    <property type="term" value="P:piRNA processing"/>
    <property type="evidence" value="ECO:0000318"/>
    <property type="project" value="GO_Central"/>
</dbReference>
<dbReference type="GO" id="GO:0045892">
    <property type="term" value="P:negative regulation of DNA-templated transcription"/>
    <property type="evidence" value="ECO:0000318"/>
    <property type="project" value="GO_Central"/>
</dbReference>
<dbReference type="Ensembl" id="ENSACAT00000027244.2">
    <property type="protein sequence ID" value="ENSACAP00000018381.2"/>
    <property type="gene ID" value="ENSACAG00000025602.2"/>
</dbReference>
<evidence type="ECO:0000256" key="8">
    <source>
        <dbReference type="ARBA" id="ARBA00023242"/>
    </source>
</evidence>
<dbReference type="GO" id="GO:0030154">
    <property type="term" value="P:cell differentiation"/>
    <property type="evidence" value="ECO:0007669"/>
    <property type="project" value="UniProtKB-KW"/>
</dbReference>
<evidence type="ECO:0000256" key="7">
    <source>
        <dbReference type="ARBA" id="ARBA00023158"/>
    </source>
</evidence>
<dbReference type="GO" id="GO:0043565">
    <property type="term" value="F:sequence-specific DNA binding"/>
    <property type="evidence" value="ECO:0000318"/>
    <property type="project" value="GO_Central"/>
</dbReference>
<dbReference type="Pfam" id="PF13017">
    <property type="entry name" value="Maelstrom"/>
    <property type="match status" value="1"/>
</dbReference>
<protein>
    <recommendedName>
        <fullName evidence="10">Maelstrom domain-containing protein</fullName>
    </recommendedName>
</protein>
<keyword evidence="5" id="KW-0221">Differentiation</keyword>
<accession>G1KVA0</accession>
<dbReference type="PANTHER" id="PTHR21358">
    <property type="entry name" value="PROTEIN MAELSTROM HOMOLOG"/>
    <property type="match status" value="1"/>
</dbReference>
<sequence>MSYLILRTEPYLPLCRDRAAAAAAAAAGGGGGGARLRLHLALGGPAMSGHTRARGINQPSQQHHDLHAGDTAATRALSEDQKEKYAEIFLNILSRGMLPRVCSQHFLPCEIGCIKYSLKKGIIAEFHCFIDPGEVPQGFRFHCQAAADATHKVPISGLDFPATDCSVLLCELYTFIQPCWGTWLLIYCKSDYRYRVNWCLKHMAEVNHLELRNVEELIVELYSQKLQEEPSKTWVCSTLDASMWDYSANTRCQWHEEIDVIFCALATCKQIV</sequence>
<evidence type="ECO:0000256" key="4">
    <source>
        <dbReference type="ARBA" id="ARBA00022490"/>
    </source>
</evidence>
<evidence type="ECO:0000259" key="10">
    <source>
        <dbReference type="Pfam" id="PF13017"/>
    </source>
</evidence>
<dbReference type="STRING" id="28377.ENSACAP00000018381"/>
<keyword evidence="4" id="KW-0963">Cytoplasm</keyword>
<evidence type="ECO:0000313" key="11">
    <source>
        <dbReference type="Ensembl" id="ENSACAP00000018381.2"/>
    </source>
</evidence>
<dbReference type="GO" id="GO:0007283">
    <property type="term" value="P:spermatogenesis"/>
    <property type="evidence" value="ECO:0000318"/>
    <property type="project" value="GO_Central"/>
</dbReference>
<evidence type="ECO:0000256" key="2">
    <source>
        <dbReference type="ARBA" id="ARBA00004496"/>
    </source>
</evidence>